<evidence type="ECO:0000256" key="1">
    <source>
        <dbReference type="ARBA" id="ARBA00004245"/>
    </source>
</evidence>
<dbReference type="SMART" id="SM00129">
    <property type="entry name" value="KISc"/>
    <property type="match status" value="1"/>
</dbReference>
<dbReference type="GO" id="GO:0005874">
    <property type="term" value="C:microtubule"/>
    <property type="evidence" value="ECO:0007669"/>
    <property type="project" value="UniProtKB-KW"/>
</dbReference>
<dbReference type="AlphaFoldDB" id="A0A6P7F8R7"/>
<keyword evidence="4" id="KW-0206">Cytoskeleton</keyword>
<keyword evidence="9" id="KW-0812">Transmembrane</keyword>
<feature type="coiled-coil region" evidence="7">
    <location>
        <begin position="402"/>
        <end position="429"/>
    </location>
</feature>
<dbReference type="InterPro" id="IPR036961">
    <property type="entry name" value="Kinesin_motor_dom_sf"/>
</dbReference>
<dbReference type="Gene3D" id="3.40.850.10">
    <property type="entry name" value="Kinesin motor domain"/>
    <property type="match status" value="1"/>
</dbReference>
<keyword evidence="6" id="KW-0493">Microtubule</keyword>
<comment type="similarity">
    <text evidence="5 6">Belongs to the TRAFAC class myosin-kinesin ATPase superfamily. Kinesin family.</text>
</comment>
<dbReference type="GO" id="GO:0003777">
    <property type="term" value="F:microtubule motor activity"/>
    <property type="evidence" value="ECO:0007669"/>
    <property type="project" value="InterPro"/>
</dbReference>
<keyword evidence="9" id="KW-1133">Transmembrane helix</keyword>
<evidence type="ECO:0000256" key="5">
    <source>
        <dbReference type="PROSITE-ProRule" id="PRU00283"/>
    </source>
</evidence>
<feature type="region of interest" description="Disordered" evidence="8">
    <location>
        <begin position="378"/>
        <end position="400"/>
    </location>
</feature>
<evidence type="ECO:0000256" key="3">
    <source>
        <dbReference type="ARBA" id="ARBA00022840"/>
    </source>
</evidence>
<dbReference type="PRINTS" id="PR00380">
    <property type="entry name" value="KINESINHEAVY"/>
</dbReference>
<keyword evidence="9" id="KW-0472">Membrane</keyword>
<dbReference type="GO" id="GO:0005524">
    <property type="term" value="F:ATP binding"/>
    <property type="evidence" value="ECO:0007669"/>
    <property type="project" value="UniProtKB-UniRule"/>
</dbReference>
<dbReference type="Pfam" id="PF00225">
    <property type="entry name" value="Kinesin"/>
    <property type="match status" value="1"/>
</dbReference>
<keyword evidence="7" id="KW-0175">Coiled coil</keyword>
<evidence type="ECO:0000256" key="4">
    <source>
        <dbReference type="ARBA" id="ARBA00023212"/>
    </source>
</evidence>
<evidence type="ECO:0000256" key="2">
    <source>
        <dbReference type="ARBA" id="ARBA00022741"/>
    </source>
</evidence>
<name>A0A6P7F8R7_DIAVI</name>
<dbReference type="FunFam" id="3.40.850.10:FF:000082">
    <property type="entry name" value="OSM3-like kinesin"/>
    <property type="match status" value="1"/>
</dbReference>
<dbReference type="SUPFAM" id="SSF52540">
    <property type="entry name" value="P-loop containing nucleoside triphosphate hydrolases"/>
    <property type="match status" value="1"/>
</dbReference>
<dbReference type="GO" id="GO:0008017">
    <property type="term" value="F:microtubule binding"/>
    <property type="evidence" value="ECO:0007669"/>
    <property type="project" value="InterPro"/>
</dbReference>
<dbReference type="InterPro" id="IPR019821">
    <property type="entry name" value="Kinesin_motor_CS"/>
</dbReference>
<comment type="subcellular location">
    <subcellularLocation>
        <location evidence="1">Cytoplasm</location>
        <location evidence="1">Cytoskeleton</location>
    </subcellularLocation>
</comment>
<dbReference type="RefSeq" id="XP_028130078.1">
    <property type="nucleotide sequence ID" value="XM_028274277.1"/>
</dbReference>
<dbReference type="PROSITE" id="PS00411">
    <property type="entry name" value="KINESIN_MOTOR_1"/>
    <property type="match status" value="1"/>
</dbReference>
<evidence type="ECO:0000256" key="6">
    <source>
        <dbReference type="RuleBase" id="RU000394"/>
    </source>
</evidence>
<feature type="domain" description="Kinesin motor" evidence="10">
    <location>
        <begin position="19"/>
        <end position="345"/>
    </location>
</feature>
<dbReference type="InterPro" id="IPR027640">
    <property type="entry name" value="Kinesin-like_fam"/>
</dbReference>
<feature type="compositionally biased region" description="Acidic residues" evidence="8">
    <location>
        <begin position="388"/>
        <end position="400"/>
    </location>
</feature>
<evidence type="ECO:0000313" key="11">
    <source>
        <dbReference type="RefSeq" id="XP_028130078.1"/>
    </source>
</evidence>
<dbReference type="FunCoup" id="A0A6P7F8R7">
    <property type="interactions" value="14"/>
</dbReference>
<evidence type="ECO:0000259" key="10">
    <source>
        <dbReference type="PROSITE" id="PS50067"/>
    </source>
</evidence>
<keyword evidence="3 5" id="KW-0067">ATP-binding</keyword>
<dbReference type="InterPro" id="IPR001752">
    <property type="entry name" value="Kinesin_motor_dom"/>
</dbReference>
<keyword evidence="2 5" id="KW-0547">Nucleotide-binding</keyword>
<evidence type="ECO:0000256" key="9">
    <source>
        <dbReference type="SAM" id="Phobius"/>
    </source>
</evidence>
<gene>
    <name evidence="11" type="primary">LOC114326074</name>
</gene>
<evidence type="ECO:0000256" key="7">
    <source>
        <dbReference type="SAM" id="Coils"/>
    </source>
</evidence>
<feature type="coiled-coil region" evidence="7">
    <location>
        <begin position="462"/>
        <end position="510"/>
    </location>
</feature>
<evidence type="ECO:0000256" key="8">
    <source>
        <dbReference type="SAM" id="MobiDB-lite"/>
    </source>
</evidence>
<feature type="binding site" evidence="5">
    <location>
        <begin position="107"/>
        <end position="114"/>
    </location>
    <ligand>
        <name>ATP</name>
        <dbReference type="ChEBI" id="CHEBI:30616"/>
    </ligand>
</feature>
<dbReference type="PANTHER" id="PTHR47969">
    <property type="entry name" value="CHROMOSOME-ASSOCIATED KINESIN KIF4A-RELATED"/>
    <property type="match status" value="1"/>
</dbReference>
<feature type="transmembrane region" description="Helical" evidence="9">
    <location>
        <begin position="693"/>
        <end position="713"/>
    </location>
</feature>
<sequence length="735" mass="84164">MMTSEDENHFMERNGSNESVQVIVRCRPLSVKEIDSKCSSVVKMYPSRGVIEVENPRARSDNEKNKLFTYDCVYDENSTQENLYDETVRPLVTSVLDGYNGCVFAYGQTGTGKTYTMEGAEGDDKGIIPRAFEQIWSHIDRKTGVEFLVSVRYLEIYMEEIRDLLKIKNNKPHDLREISGQGVIVTNLHSQTCQSVKDMLKAMKIGNQNRTTGTTNMNEHSSRSHAIFQIIIEMAEEHSKTMKVGKLNLVDLAGSERQSKTGATGDRLKEATKINKALSSLGNVIYALAENSSHIPYRDSKLTRLLQDSLGGNSKTIMIANIGPASMNYEETVITLRYSYRAKSIKNTPVKNEDIKDGRLLGLQQEIERLKQLIMEKSNGAFSANPDEGGETESESEDEINIEESQKKLELGKMEVDELAKKLKNLEKQMVHGGKNIVDSVNENEIKLEQQRSEIAARKKKEMEMQQKLEMEEETCTELKQVFASLQQQVDFKKDKIKRFNNKLQSIRQEIRDNHEVYIKDRQEIEEANDEAGLNLRKWFLIIDNFVPTEERSRLTNLAQFDENIDNWILRKEKIRINPIDRPLAHSYRRPISDTAIQMNATSPKYRGENVLDLKLDMPLRTTQDYTPPAVCPQIKSIVTDVIRKEMESNHIVVKMPSHSMGRTLSSKLEQEGKYKQATKVMVDMHNYSIKHFLLWILSLIKIKIFVQILVTFGNPRRAVTNDYHSPKTHEPLGC</sequence>
<dbReference type="InParanoid" id="A0A6P7F8R7"/>
<proteinExistence type="inferred from homology"/>
<reference evidence="11" key="1">
    <citation type="submission" date="2025-08" db="UniProtKB">
        <authorList>
            <consortium name="RefSeq"/>
        </authorList>
    </citation>
    <scope>IDENTIFICATION</scope>
    <source>
        <tissue evidence="11">Whole insect</tissue>
    </source>
</reference>
<keyword evidence="5 6" id="KW-0505">Motor protein</keyword>
<protein>
    <recommendedName>
        <fullName evidence="6">Kinesin-like protein</fullName>
    </recommendedName>
</protein>
<keyword evidence="4" id="KW-0963">Cytoplasm</keyword>
<dbReference type="InterPro" id="IPR027417">
    <property type="entry name" value="P-loop_NTPase"/>
</dbReference>
<dbReference type="PROSITE" id="PS50067">
    <property type="entry name" value="KINESIN_MOTOR_2"/>
    <property type="match status" value="1"/>
</dbReference>
<dbReference type="GO" id="GO:0007018">
    <property type="term" value="P:microtubule-based movement"/>
    <property type="evidence" value="ECO:0007669"/>
    <property type="project" value="InterPro"/>
</dbReference>
<organism evidence="11">
    <name type="scientific">Diabrotica virgifera virgifera</name>
    <name type="common">western corn rootworm</name>
    <dbReference type="NCBI Taxonomy" id="50390"/>
    <lineage>
        <taxon>Eukaryota</taxon>
        <taxon>Metazoa</taxon>
        <taxon>Ecdysozoa</taxon>
        <taxon>Arthropoda</taxon>
        <taxon>Hexapoda</taxon>
        <taxon>Insecta</taxon>
        <taxon>Pterygota</taxon>
        <taxon>Neoptera</taxon>
        <taxon>Endopterygota</taxon>
        <taxon>Coleoptera</taxon>
        <taxon>Polyphaga</taxon>
        <taxon>Cucujiformia</taxon>
        <taxon>Chrysomeloidea</taxon>
        <taxon>Chrysomelidae</taxon>
        <taxon>Galerucinae</taxon>
        <taxon>Diabroticina</taxon>
        <taxon>Diabroticites</taxon>
        <taxon>Diabrotica</taxon>
    </lineage>
</organism>
<accession>A0A6P7F8R7</accession>